<protein>
    <recommendedName>
        <fullName evidence="3">Endonuclease/exonuclease/phosphatase domain-containing protein</fullName>
    </recommendedName>
</protein>
<evidence type="ECO:0008006" key="3">
    <source>
        <dbReference type="Google" id="ProtNLM"/>
    </source>
</evidence>
<dbReference type="Proteomes" id="UP000288805">
    <property type="component" value="Unassembled WGS sequence"/>
</dbReference>
<dbReference type="PANTHER" id="PTHR33710:SF64">
    <property type="entry name" value="ENDONUCLEASE_EXONUCLEASE_PHOSPHATASE DOMAIN-CONTAINING PROTEIN"/>
    <property type="match status" value="1"/>
</dbReference>
<dbReference type="InterPro" id="IPR020847">
    <property type="entry name" value="AP_endonuclease_F1_BS"/>
</dbReference>
<evidence type="ECO:0000313" key="2">
    <source>
        <dbReference type="Proteomes" id="UP000288805"/>
    </source>
</evidence>
<organism evidence="1 2">
    <name type="scientific">Vitis vinifera</name>
    <name type="common">Grape</name>
    <dbReference type="NCBI Taxonomy" id="29760"/>
    <lineage>
        <taxon>Eukaryota</taxon>
        <taxon>Viridiplantae</taxon>
        <taxon>Streptophyta</taxon>
        <taxon>Embryophyta</taxon>
        <taxon>Tracheophyta</taxon>
        <taxon>Spermatophyta</taxon>
        <taxon>Magnoliopsida</taxon>
        <taxon>eudicotyledons</taxon>
        <taxon>Gunneridae</taxon>
        <taxon>Pentapetalae</taxon>
        <taxon>rosids</taxon>
        <taxon>Vitales</taxon>
        <taxon>Vitaceae</taxon>
        <taxon>Viteae</taxon>
        <taxon>Vitis</taxon>
    </lineage>
</organism>
<proteinExistence type="predicted"/>
<reference evidence="1 2" key="1">
    <citation type="journal article" date="2018" name="PLoS Genet.">
        <title>Population sequencing reveals clonal diversity and ancestral inbreeding in the grapevine cultivar Chardonnay.</title>
        <authorList>
            <person name="Roach M.J."/>
            <person name="Johnson D.L."/>
            <person name="Bohlmann J."/>
            <person name="van Vuuren H.J."/>
            <person name="Jones S.J."/>
            <person name="Pretorius I.S."/>
            <person name="Schmidt S.A."/>
            <person name="Borneman A.R."/>
        </authorList>
    </citation>
    <scope>NUCLEOTIDE SEQUENCE [LARGE SCALE GENOMIC DNA]</scope>
    <source>
        <strain evidence="2">cv. Chardonnay</strain>
        <tissue evidence="1">Leaf</tissue>
    </source>
</reference>
<evidence type="ECO:0000313" key="1">
    <source>
        <dbReference type="EMBL" id="RVW37090.1"/>
    </source>
</evidence>
<gene>
    <name evidence="1" type="ORF">CK203_084548</name>
</gene>
<accession>A0A438DNR1</accession>
<dbReference type="EMBL" id="QGNW01001547">
    <property type="protein sequence ID" value="RVW37090.1"/>
    <property type="molecule type" value="Genomic_DNA"/>
</dbReference>
<dbReference type="PANTHER" id="PTHR33710">
    <property type="entry name" value="BNAC02G09200D PROTEIN"/>
    <property type="match status" value="1"/>
</dbReference>
<comment type="caution">
    <text evidence="1">The sequence shown here is derived from an EMBL/GenBank/DDBJ whole genome shotgun (WGS) entry which is preliminary data.</text>
</comment>
<dbReference type="GO" id="GO:0004519">
    <property type="term" value="F:endonuclease activity"/>
    <property type="evidence" value="ECO:0007669"/>
    <property type="project" value="InterPro"/>
</dbReference>
<dbReference type="GO" id="GO:0006281">
    <property type="term" value="P:DNA repair"/>
    <property type="evidence" value="ECO:0007669"/>
    <property type="project" value="InterPro"/>
</dbReference>
<name>A0A438DNR1_VITVI</name>
<dbReference type="AlphaFoldDB" id="A0A438DNR1"/>
<dbReference type="GO" id="GO:0003677">
    <property type="term" value="F:DNA binding"/>
    <property type="evidence" value="ECO:0007669"/>
    <property type="project" value="InterPro"/>
</dbReference>
<dbReference type="PROSITE" id="PS00726">
    <property type="entry name" value="AP_NUCLEASE_F1_1"/>
    <property type="match status" value="1"/>
</dbReference>
<sequence>MHLCIRLQTYHACEEVTWHALNWAERKIWFSVESKSFEITVEVVIGKVVGSRKAVEEGLERGRKGYLLELRSNAAGRFCCALFALWRRGGSLWFFLKVGWWGGWGVVGTLARKLRSLGISSNHKAEKLPIVDMPPVAVRSQGLNLIVGSSESEIESHLRWLFDKFAAFSLFLGMLVKGFEKEILALLRKMEDRQRKKAPVSRKRCKRVMSSSQKGRVNNEEKRKVIKSFIKSHNADLVCLQEIKVEAMSLSMVRSLGVGALEASRAAGRGVEDILTLFRGIEGHWGALGGPMVYWRGFQCCGSFTWCGGQNKQSMLRIDCFLLTSDQEEHFSNTMQTLLPRPVSDHSPIPLEGGRVRRSKTLFRFENMWFKVDGFKDLVKGWSEGYQFSGSSNFIFQAEGVEGRHQTKEREGHLSTDDMDARRLAVEEFSYWAILEENSWRQKFRAVSLKEGDKNTRINGELVIKEPKIAIKIVHYFKLLLSEPMGEWRPSINGLLLKSLSIENSVKLEEAFTEKEVFEALMDLNRDKAPRPDGFSLAFWQDC</sequence>